<feature type="non-terminal residue" evidence="2">
    <location>
        <position position="60"/>
    </location>
</feature>
<dbReference type="EMBL" id="BARU01028885">
    <property type="protein sequence ID" value="GAH75253.1"/>
    <property type="molecule type" value="Genomic_DNA"/>
</dbReference>
<proteinExistence type="predicted"/>
<feature type="region of interest" description="Disordered" evidence="1">
    <location>
        <begin position="36"/>
        <end position="60"/>
    </location>
</feature>
<comment type="caution">
    <text evidence="2">The sequence shown here is derived from an EMBL/GenBank/DDBJ whole genome shotgun (WGS) entry which is preliminary data.</text>
</comment>
<organism evidence="2">
    <name type="scientific">marine sediment metagenome</name>
    <dbReference type="NCBI Taxonomy" id="412755"/>
    <lineage>
        <taxon>unclassified sequences</taxon>
        <taxon>metagenomes</taxon>
        <taxon>ecological metagenomes</taxon>
    </lineage>
</organism>
<accession>X1JZI1</accession>
<dbReference type="AlphaFoldDB" id="X1JZI1"/>
<sequence length="60" mass="6175">MFLGGLLEAVAVDVAEGHDPNVRMAADLAEVACAHPAHADRGVPQRPPGRTTGARAQECA</sequence>
<gene>
    <name evidence="2" type="ORF">S03H2_46052</name>
</gene>
<protein>
    <submittedName>
        <fullName evidence="2">Uncharacterized protein</fullName>
    </submittedName>
</protein>
<name>X1JZI1_9ZZZZ</name>
<reference evidence="2" key="1">
    <citation type="journal article" date="2014" name="Front. Microbiol.">
        <title>High frequency of phylogenetically diverse reductive dehalogenase-homologous genes in deep subseafloor sedimentary metagenomes.</title>
        <authorList>
            <person name="Kawai M."/>
            <person name="Futagami T."/>
            <person name="Toyoda A."/>
            <person name="Takaki Y."/>
            <person name="Nishi S."/>
            <person name="Hori S."/>
            <person name="Arai W."/>
            <person name="Tsubouchi T."/>
            <person name="Morono Y."/>
            <person name="Uchiyama I."/>
            <person name="Ito T."/>
            <person name="Fujiyama A."/>
            <person name="Inagaki F."/>
            <person name="Takami H."/>
        </authorList>
    </citation>
    <scope>NUCLEOTIDE SEQUENCE</scope>
    <source>
        <strain evidence="2">Expedition CK06-06</strain>
    </source>
</reference>
<evidence type="ECO:0000256" key="1">
    <source>
        <dbReference type="SAM" id="MobiDB-lite"/>
    </source>
</evidence>
<evidence type="ECO:0000313" key="2">
    <source>
        <dbReference type="EMBL" id="GAH75253.1"/>
    </source>
</evidence>